<evidence type="ECO:0000256" key="12">
    <source>
        <dbReference type="SAM" id="Phobius"/>
    </source>
</evidence>
<dbReference type="GO" id="GO:0005886">
    <property type="term" value="C:plasma membrane"/>
    <property type="evidence" value="ECO:0007669"/>
    <property type="project" value="UniProtKB-SubCell"/>
</dbReference>
<sequence>FATRALSALVMLFVAATAVYFDSAGLHVFWLFCQTTMLFELTGVLSKKIFCQKPIFYFSYFSTFLFTFSRILAFQSAKTVQQCALFGFLASILVLLINQGDELQEKLFQITSLLFVNLVLFLSQFGHCVIKKQPGLICVSVLLVTVNDTFAYFCGKLFGRHKLTKVSPNKTVEGYVGGGVFTVLCLQLVLKLINLKFEIDMPTKDLYIFAAYVAVLGPLGGLLASLIKRVFGVKDFGNLIPGHGGVTDRCDCQIISCFVLWMMME</sequence>
<feature type="transmembrane region" description="Helical" evidence="12">
    <location>
        <begin position="133"/>
        <end position="154"/>
    </location>
</feature>
<feature type="non-terminal residue" evidence="13">
    <location>
        <position position="1"/>
    </location>
</feature>
<dbReference type="PANTHER" id="PTHR46382">
    <property type="entry name" value="PHOSPHATIDATE CYTIDYLYLTRANSFERASE"/>
    <property type="match status" value="1"/>
</dbReference>
<feature type="transmembrane region" description="Helical" evidence="12">
    <location>
        <begin position="79"/>
        <end position="98"/>
    </location>
</feature>
<evidence type="ECO:0000256" key="1">
    <source>
        <dbReference type="ARBA" id="ARBA00004651"/>
    </source>
</evidence>
<evidence type="ECO:0000313" key="13">
    <source>
        <dbReference type="EMBL" id="JAP92289.1"/>
    </source>
</evidence>
<evidence type="ECO:0000256" key="4">
    <source>
        <dbReference type="ARBA" id="ARBA00022679"/>
    </source>
</evidence>
<evidence type="ECO:0000256" key="3">
    <source>
        <dbReference type="ARBA" id="ARBA00022516"/>
    </source>
</evidence>
<feature type="transmembrane region" description="Helical" evidence="12">
    <location>
        <begin position="110"/>
        <end position="127"/>
    </location>
</feature>
<evidence type="ECO:0000256" key="7">
    <source>
        <dbReference type="ARBA" id="ARBA00022989"/>
    </source>
</evidence>
<accession>A0A146KA65</accession>
<evidence type="ECO:0000256" key="9">
    <source>
        <dbReference type="ARBA" id="ARBA00023136"/>
    </source>
</evidence>
<dbReference type="PANTHER" id="PTHR46382:SF1">
    <property type="entry name" value="PHOSPHATIDATE CYTIDYLYLTRANSFERASE"/>
    <property type="match status" value="1"/>
</dbReference>
<keyword evidence="7 12" id="KW-1133">Transmembrane helix</keyword>
<evidence type="ECO:0000256" key="8">
    <source>
        <dbReference type="ARBA" id="ARBA00023098"/>
    </source>
</evidence>
<dbReference type="Pfam" id="PF01148">
    <property type="entry name" value="CTP_transf_1"/>
    <property type="match status" value="1"/>
</dbReference>
<feature type="transmembrane region" description="Helical" evidence="12">
    <location>
        <begin position="206"/>
        <end position="227"/>
    </location>
</feature>
<feature type="transmembrane region" description="Helical" evidence="12">
    <location>
        <begin position="175"/>
        <end position="194"/>
    </location>
</feature>
<reference evidence="13" key="1">
    <citation type="submission" date="2015-07" db="EMBL/GenBank/DDBJ databases">
        <title>Adaptation to a free-living lifestyle via gene acquisitions in the diplomonad Trepomonas sp. PC1.</title>
        <authorList>
            <person name="Xu F."/>
            <person name="Jerlstrom-Hultqvist J."/>
            <person name="Kolisko M."/>
            <person name="Simpson A.G.B."/>
            <person name="Roger A.J."/>
            <person name="Svard S.G."/>
            <person name="Andersson J.O."/>
        </authorList>
    </citation>
    <scope>NUCLEOTIDE SEQUENCE</scope>
    <source>
        <strain evidence="13">PC1</strain>
    </source>
</reference>
<keyword evidence="6 13" id="KW-0548">Nucleotidyltransferase</keyword>
<organism evidence="13">
    <name type="scientific">Trepomonas sp. PC1</name>
    <dbReference type="NCBI Taxonomy" id="1076344"/>
    <lineage>
        <taxon>Eukaryota</taxon>
        <taxon>Metamonada</taxon>
        <taxon>Diplomonadida</taxon>
        <taxon>Hexamitidae</taxon>
        <taxon>Hexamitinae</taxon>
        <taxon>Trepomonas</taxon>
    </lineage>
</organism>
<protein>
    <submittedName>
        <fullName evidence="13">Phosphatidate cytidylyltransferase</fullName>
    </submittedName>
</protein>
<evidence type="ECO:0000256" key="2">
    <source>
        <dbReference type="ARBA" id="ARBA00022475"/>
    </source>
</evidence>
<keyword evidence="10" id="KW-0594">Phospholipid biosynthesis</keyword>
<keyword evidence="11" id="KW-1208">Phospholipid metabolism</keyword>
<comment type="subcellular location">
    <subcellularLocation>
        <location evidence="1">Cell membrane</location>
        <topology evidence="1">Multi-pass membrane protein</topology>
    </subcellularLocation>
</comment>
<dbReference type="AlphaFoldDB" id="A0A146KA65"/>
<evidence type="ECO:0000256" key="11">
    <source>
        <dbReference type="ARBA" id="ARBA00023264"/>
    </source>
</evidence>
<feature type="transmembrane region" description="Helical" evidence="12">
    <location>
        <begin position="55"/>
        <end position="73"/>
    </location>
</feature>
<keyword evidence="8" id="KW-0443">Lipid metabolism</keyword>
<keyword evidence="4 13" id="KW-0808">Transferase</keyword>
<keyword evidence="2" id="KW-1003">Cell membrane</keyword>
<keyword evidence="3" id="KW-0444">Lipid biosynthesis</keyword>
<evidence type="ECO:0000256" key="10">
    <source>
        <dbReference type="ARBA" id="ARBA00023209"/>
    </source>
</evidence>
<keyword evidence="9 12" id="KW-0472">Membrane</keyword>
<gene>
    <name evidence="13" type="ORF">TPC1_15822</name>
</gene>
<dbReference type="GO" id="GO:0016024">
    <property type="term" value="P:CDP-diacylglycerol biosynthetic process"/>
    <property type="evidence" value="ECO:0007669"/>
    <property type="project" value="TreeGrafter"/>
</dbReference>
<proteinExistence type="predicted"/>
<dbReference type="EMBL" id="GDID01004317">
    <property type="protein sequence ID" value="JAP92289.1"/>
    <property type="molecule type" value="Transcribed_RNA"/>
</dbReference>
<evidence type="ECO:0000256" key="5">
    <source>
        <dbReference type="ARBA" id="ARBA00022692"/>
    </source>
</evidence>
<dbReference type="GO" id="GO:0004605">
    <property type="term" value="F:phosphatidate cytidylyltransferase activity"/>
    <property type="evidence" value="ECO:0007669"/>
    <property type="project" value="TreeGrafter"/>
</dbReference>
<keyword evidence="5 12" id="KW-0812">Transmembrane</keyword>
<evidence type="ECO:0000256" key="6">
    <source>
        <dbReference type="ARBA" id="ARBA00022695"/>
    </source>
</evidence>
<name>A0A146KA65_9EUKA</name>